<evidence type="ECO:0000313" key="13">
    <source>
        <dbReference type="EMBL" id="CAF1523535.1"/>
    </source>
</evidence>
<evidence type="ECO:0000256" key="4">
    <source>
        <dbReference type="ARBA" id="ARBA00016065"/>
    </source>
</evidence>
<evidence type="ECO:0000313" key="12">
    <source>
        <dbReference type="EMBL" id="CAF1094486.1"/>
    </source>
</evidence>
<dbReference type="AlphaFoldDB" id="A0A814NL74"/>
<comment type="caution">
    <text evidence="12">The sequence shown here is derived from an EMBL/GenBank/DDBJ whole genome shotgun (WGS) entry which is preliminary data.</text>
</comment>
<protein>
    <recommendedName>
        <fullName evidence="4">Condensin complex subunit 2</fullName>
    </recommendedName>
</protein>
<accession>A0A814NL74</accession>
<name>A0A814NL74_ADIRI</name>
<dbReference type="InterPro" id="IPR022816">
    <property type="entry name" value="Condensin_barren_su2"/>
</dbReference>
<dbReference type="GO" id="GO:0000796">
    <property type="term" value="C:condensin complex"/>
    <property type="evidence" value="ECO:0007669"/>
    <property type="project" value="InterPro"/>
</dbReference>
<organism evidence="12 15">
    <name type="scientific">Adineta ricciae</name>
    <name type="common">Rotifer</name>
    <dbReference type="NCBI Taxonomy" id="249248"/>
    <lineage>
        <taxon>Eukaryota</taxon>
        <taxon>Metazoa</taxon>
        <taxon>Spiralia</taxon>
        <taxon>Gnathifera</taxon>
        <taxon>Rotifera</taxon>
        <taxon>Eurotatoria</taxon>
        <taxon>Bdelloidea</taxon>
        <taxon>Adinetida</taxon>
        <taxon>Adinetidae</taxon>
        <taxon>Adineta</taxon>
    </lineage>
</organism>
<evidence type="ECO:0000256" key="8">
    <source>
        <dbReference type="ARBA" id="ARBA00022776"/>
    </source>
</evidence>
<dbReference type="GO" id="GO:0051301">
    <property type="term" value="P:cell division"/>
    <property type="evidence" value="ECO:0007669"/>
    <property type="project" value="UniProtKB-KW"/>
</dbReference>
<comment type="subcellular location">
    <subcellularLocation>
        <location evidence="1">Chromosome</location>
    </subcellularLocation>
    <subcellularLocation>
        <location evidence="2">Cytoplasm</location>
    </subcellularLocation>
</comment>
<dbReference type="GO" id="GO:0005737">
    <property type="term" value="C:cytoplasm"/>
    <property type="evidence" value="ECO:0007669"/>
    <property type="project" value="UniProtKB-SubCell"/>
</dbReference>
<dbReference type="EMBL" id="CAJNOJ010000095">
    <property type="protein sequence ID" value="CAF1094486.1"/>
    <property type="molecule type" value="Genomic_DNA"/>
</dbReference>
<dbReference type="Proteomes" id="UP000663852">
    <property type="component" value="Unassembled WGS sequence"/>
</dbReference>
<dbReference type="EMBL" id="CAJNOR010004726">
    <property type="protein sequence ID" value="CAF1523535.1"/>
    <property type="molecule type" value="Genomic_DNA"/>
</dbReference>
<keyword evidence="8" id="KW-0498">Mitosis</keyword>
<gene>
    <name evidence="12" type="ORF">EDS130_LOCUS19658</name>
    <name evidence="13" type="ORF">XAT740_LOCUS40954</name>
</gene>
<dbReference type="GO" id="GO:0003682">
    <property type="term" value="F:chromatin binding"/>
    <property type="evidence" value="ECO:0007669"/>
    <property type="project" value="TreeGrafter"/>
</dbReference>
<evidence type="ECO:0000256" key="7">
    <source>
        <dbReference type="ARBA" id="ARBA00022618"/>
    </source>
</evidence>
<evidence type="ECO:0000313" key="15">
    <source>
        <dbReference type="Proteomes" id="UP000663852"/>
    </source>
</evidence>
<evidence type="ECO:0000313" key="14">
    <source>
        <dbReference type="Proteomes" id="UP000663828"/>
    </source>
</evidence>
<keyword evidence="9" id="KW-0226">DNA condensation</keyword>
<keyword evidence="6" id="KW-0963">Cytoplasm</keyword>
<evidence type="ECO:0000256" key="5">
    <source>
        <dbReference type="ARBA" id="ARBA00022454"/>
    </source>
</evidence>
<proteinExistence type="inferred from homology"/>
<evidence type="ECO:0000256" key="10">
    <source>
        <dbReference type="ARBA" id="ARBA00023306"/>
    </source>
</evidence>
<keyword evidence="5" id="KW-0158">Chromosome</keyword>
<dbReference type="PANTHER" id="PTHR13108">
    <property type="entry name" value="CONDENSIN COMPLEX SUBUNIT 2"/>
    <property type="match status" value="1"/>
</dbReference>
<dbReference type="GO" id="GO:0007076">
    <property type="term" value="P:mitotic chromosome condensation"/>
    <property type="evidence" value="ECO:0007669"/>
    <property type="project" value="InterPro"/>
</dbReference>
<dbReference type="PANTHER" id="PTHR13108:SF9">
    <property type="entry name" value="CONDENSIN COMPLEX SUBUNIT 2"/>
    <property type="match status" value="1"/>
</dbReference>
<evidence type="ECO:0000256" key="11">
    <source>
        <dbReference type="SAM" id="MobiDB-lite"/>
    </source>
</evidence>
<dbReference type="OrthoDB" id="362021at2759"/>
<feature type="region of interest" description="Disordered" evidence="11">
    <location>
        <begin position="520"/>
        <end position="544"/>
    </location>
</feature>
<feature type="compositionally biased region" description="Acidic residues" evidence="11">
    <location>
        <begin position="520"/>
        <end position="532"/>
    </location>
</feature>
<sequence length="660" mass="76410">MIDDDETCLPIARRSLNDRYSLTTNNFSSDNEISLCDRRQSRLSFSDTSISIDSGIDEQLTTPKQLLALYEKTIELATKNKINIRNAFQIPLVERLPELLELVAFDDKVTCHEPNFVKVGSIIDTSAKIYSLRVDALHNETQKLSGSIQPMDDEETDESIQNDPERLKNLKKPVQQCKTKANSYLASDLSTISLPFEFDFHPLQSSNMCRWPGGVGSDSIYADMVSYTMYSSSDFPLIKGFIDLNSRMNMEYVGHERLLDETVRFTCDLLPLREAIKDDERENHIIGSQTLREFTFNEEPTVSYIETIDECSIVDSLNIEDDHSLLSDLRDEPTSFYCQELQSTYTCPMTMPSMDVTLVPNKISFVDHVPHLLRENTELSDYTYFDATKLKLFAGPYVWRYVNLLPNIVKPSLATCENTSTIQNRLTNSQPSSSCKLIRTFRLKFPTGEDKRSVTDIMNLNPLSKAIIRKRKQNTMHLSIPKHTHQLRLTRRACPLIDLMHSNNFSKFIFDDNLQRSYDNSDDDPFYDEDEHDPPNYDDPPPPLEYDFVRPVHYDRIECDRNLTKIDTKKLQYQLADEYQTEYTKSSTVPIKFSTLCVNLMEKTVLSIDKTDLISAFYCMLNNCNRKNLFMKHNRQQDDLIIQQQPFRNEILLSYSHKIF</sequence>
<reference evidence="12" key="1">
    <citation type="submission" date="2021-02" db="EMBL/GenBank/DDBJ databases">
        <authorList>
            <person name="Nowell W R."/>
        </authorList>
    </citation>
    <scope>NUCLEOTIDE SEQUENCE</scope>
</reference>
<evidence type="ECO:0000256" key="3">
    <source>
        <dbReference type="ARBA" id="ARBA00009471"/>
    </source>
</evidence>
<evidence type="ECO:0000256" key="1">
    <source>
        <dbReference type="ARBA" id="ARBA00004286"/>
    </source>
</evidence>
<evidence type="ECO:0000256" key="9">
    <source>
        <dbReference type="ARBA" id="ARBA00023067"/>
    </source>
</evidence>
<evidence type="ECO:0000256" key="6">
    <source>
        <dbReference type="ARBA" id="ARBA00022490"/>
    </source>
</evidence>
<keyword evidence="10" id="KW-0131">Cell cycle</keyword>
<comment type="similarity">
    <text evidence="3">Belongs to the CND2 (condensin subunit 2) family.</text>
</comment>
<keyword evidence="7" id="KW-0132">Cell division</keyword>
<dbReference type="Pfam" id="PF05786">
    <property type="entry name" value="Cnd2"/>
    <property type="match status" value="1"/>
</dbReference>
<dbReference type="Proteomes" id="UP000663828">
    <property type="component" value="Unassembled WGS sequence"/>
</dbReference>
<evidence type="ECO:0000256" key="2">
    <source>
        <dbReference type="ARBA" id="ARBA00004496"/>
    </source>
</evidence>
<keyword evidence="14" id="KW-1185">Reference proteome</keyword>